<sequence length="410" mass="46650">MTENIDGDSLSDWTYERVHELMEHGVQPLKTDIQEIKETMVEVMKQLVEIRRDLSQLPVHRLEVKRPNSQEMSWPAQQDQGHEGAAEFIRRQNGEHEMLAKNCDVSSSKDQSQQAELDLRSELVWFKKKVELLQEEFHLQKARQEEILSTVKAHCAFTEGVIREASKTSHDSKESAVEMSLEENAREAMSKELIETKDNILQQAVAANKKLLEGAVEKLQALTIGQSQRVVDKIRNPSSDNRSLFHFFIPQFEDFIGFNGNAYSSQYAIDFMHTFLIVRGMARFSAEDAYMTVGLEHTMGALELGLDKGIVSPVAIKARIKAPKDSGKPDIKLDGMTVPDGGDSSQIDDKRIITLGRPVECCKHLVEAGYNTHKDMSLLIEFEITDKPEQYTLFSLLRRKVAYPWSIENR</sequence>
<comment type="caution">
    <text evidence="1">The sequence shown here is derived from an EMBL/GenBank/DDBJ whole genome shotgun (WGS) entry which is preliminary data.</text>
</comment>
<keyword evidence="2" id="KW-1185">Reference proteome</keyword>
<organism evidence="1 2">
    <name type="scientific">Elysia crispata</name>
    <name type="common">lettuce slug</name>
    <dbReference type="NCBI Taxonomy" id="231223"/>
    <lineage>
        <taxon>Eukaryota</taxon>
        <taxon>Metazoa</taxon>
        <taxon>Spiralia</taxon>
        <taxon>Lophotrochozoa</taxon>
        <taxon>Mollusca</taxon>
        <taxon>Gastropoda</taxon>
        <taxon>Heterobranchia</taxon>
        <taxon>Euthyneura</taxon>
        <taxon>Panpulmonata</taxon>
        <taxon>Sacoglossa</taxon>
        <taxon>Placobranchoidea</taxon>
        <taxon>Plakobranchidae</taxon>
        <taxon>Elysia</taxon>
    </lineage>
</organism>
<accession>A0AAE1D659</accession>
<protein>
    <submittedName>
        <fullName evidence="1">Uncharacterized protein</fullName>
    </submittedName>
</protein>
<name>A0AAE1D659_9GAST</name>
<dbReference type="Proteomes" id="UP001283361">
    <property type="component" value="Unassembled WGS sequence"/>
</dbReference>
<evidence type="ECO:0000313" key="1">
    <source>
        <dbReference type="EMBL" id="KAK3758747.1"/>
    </source>
</evidence>
<reference evidence="1" key="1">
    <citation type="journal article" date="2023" name="G3 (Bethesda)">
        <title>A reference genome for the long-term kleptoplast-retaining sea slug Elysia crispata morphotype clarki.</title>
        <authorList>
            <person name="Eastman K.E."/>
            <person name="Pendleton A.L."/>
            <person name="Shaikh M.A."/>
            <person name="Suttiyut T."/>
            <person name="Ogas R."/>
            <person name="Tomko P."/>
            <person name="Gavelis G."/>
            <person name="Widhalm J.R."/>
            <person name="Wisecaver J.H."/>
        </authorList>
    </citation>
    <scope>NUCLEOTIDE SEQUENCE</scope>
    <source>
        <strain evidence="1">ECLA1</strain>
    </source>
</reference>
<gene>
    <name evidence="1" type="ORF">RRG08_013834</name>
</gene>
<proteinExistence type="predicted"/>
<dbReference type="EMBL" id="JAWDGP010005217">
    <property type="protein sequence ID" value="KAK3758747.1"/>
    <property type="molecule type" value="Genomic_DNA"/>
</dbReference>
<evidence type="ECO:0000313" key="2">
    <source>
        <dbReference type="Proteomes" id="UP001283361"/>
    </source>
</evidence>
<dbReference type="AlphaFoldDB" id="A0AAE1D659"/>